<proteinExistence type="predicted"/>
<name>A0A1I2QMW9_9BACT</name>
<dbReference type="EMBL" id="FOOT01000002">
    <property type="protein sequence ID" value="SFG29792.1"/>
    <property type="molecule type" value="Genomic_DNA"/>
</dbReference>
<protein>
    <submittedName>
        <fullName evidence="1">Uncharacterized protein</fullName>
    </submittedName>
</protein>
<dbReference type="AlphaFoldDB" id="A0A1I2QMW9"/>
<evidence type="ECO:0000313" key="2">
    <source>
        <dbReference type="Proteomes" id="UP000198724"/>
    </source>
</evidence>
<reference evidence="2" key="1">
    <citation type="submission" date="2016-10" db="EMBL/GenBank/DDBJ databases">
        <authorList>
            <person name="Varghese N."/>
            <person name="Submissions S."/>
        </authorList>
    </citation>
    <scope>NUCLEOTIDE SEQUENCE [LARGE SCALE GENOMIC DNA]</scope>
    <source>
        <strain evidence="2">LP51</strain>
    </source>
</reference>
<organism evidence="1 2">
    <name type="scientific">Pontibacter chinhatensis</name>
    <dbReference type="NCBI Taxonomy" id="1436961"/>
    <lineage>
        <taxon>Bacteria</taxon>
        <taxon>Pseudomonadati</taxon>
        <taxon>Bacteroidota</taxon>
        <taxon>Cytophagia</taxon>
        <taxon>Cytophagales</taxon>
        <taxon>Hymenobacteraceae</taxon>
        <taxon>Pontibacter</taxon>
    </lineage>
</organism>
<evidence type="ECO:0000313" key="1">
    <source>
        <dbReference type="EMBL" id="SFG29792.1"/>
    </source>
</evidence>
<sequence length="207" mass="24633">MSEIQNLVKEVTIATNQSLKNEVAIVPLDLWNESVYRYQWIKQLLKVAPKARCQIEWNYNDLFFQLGDDNVIVEFKFYITQFNVDIHGNKRDTPKGHPSNKNFEEFCVQIGKLDKMNEMVWFKGGEKSITHKLLILVYTDNANYRKKQFKHWYDSIKLLDEVKKPGKKPLKYDLRNVKFDTFYEAVDNTLYCESSSNYIYCKLFEVK</sequence>
<dbReference type="RefSeq" id="WP_092099550.1">
    <property type="nucleotide sequence ID" value="NZ_FOOT01000002.1"/>
</dbReference>
<gene>
    <name evidence="1" type="ORF">SAMN05421739_10261</name>
</gene>
<accession>A0A1I2QMW9</accession>
<dbReference type="Proteomes" id="UP000198724">
    <property type="component" value="Unassembled WGS sequence"/>
</dbReference>
<keyword evidence="2" id="KW-1185">Reference proteome</keyword>